<organism evidence="6 7">
    <name type="scientific">Hyperthermus butylicus (strain DSM 5456 / JCM 9403 / PLM1-5)</name>
    <dbReference type="NCBI Taxonomy" id="415426"/>
    <lineage>
        <taxon>Archaea</taxon>
        <taxon>Thermoproteota</taxon>
        <taxon>Thermoprotei</taxon>
        <taxon>Desulfurococcales</taxon>
        <taxon>Pyrodictiaceae</taxon>
        <taxon>Hyperthermus</taxon>
    </lineage>
</organism>
<dbReference type="HOGENOM" id="CLU_091233_5_3_2"/>
<dbReference type="GO" id="GO:0043200">
    <property type="term" value="P:response to amino acid"/>
    <property type="evidence" value="ECO:0007669"/>
    <property type="project" value="TreeGrafter"/>
</dbReference>
<dbReference type="InterPro" id="IPR011991">
    <property type="entry name" value="ArsR-like_HTH"/>
</dbReference>
<evidence type="ECO:0000256" key="3">
    <source>
        <dbReference type="ARBA" id="ARBA00023163"/>
    </source>
</evidence>
<dbReference type="InterPro" id="IPR036390">
    <property type="entry name" value="WH_DNA-bd_sf"/>
</dbReference>
<evidence type="ECO:0000259" key="5">
    <source>
        <dbReference type="PROSITE" id="PS50956"/>
    </source>
</evidence>
<dbReference type="InterPro" id="IPR036388">
    <property type="entry name" value="WH-like_DNA-bd_sf"/>
</dbReference>
<keyword evidence="1" id="KW-0805">Transcription regulation</keyword>
<gene>
    <name evidence="6" type="ordered locus">Hbut_1340</name>
</gene>
<name>A2BMF8_HYPBU</name>
<keyword evidence="2" id="KW-0238">DNA-binding</keyword>
<dbReference type="Gene3D" id="3.30.70.920">
    <property type="match status" value="1"/>
</dbReference>
<dbReference type="Pfam" id="PF13404">
    <property type="entry name" value="HTH_AsnC-type"/>
    <property type="match status" value="1"/>
</dbReference>
<dbReference type="PANTHER" id="PTHR30154:SF50">
    <property type="entry name" value="TRANSCRIPTIONAL REGULATOR, ASNC FAMILY"/>
    <property type="match status" value="1"/>
</dbReference>
<dbReference type="STRING" id="415426.Hbut_1340"/>
<dbReference type="PROSITE" id="PS50956">
    <property type="entry name" value="HTH_ASNC_2"/>
    <property type="match status" value="1"/>
</dbReference>
<dbReference type="KEGG" id="hbu:Hbut_1340"/>
<dbReference type="PRINTS" id="PR00033">
    <property type="entry name" value="HTHASNC"/>
</dbReference>
<dbReference type="GO" id="GO:0043565">
    <property type="term" value="F:sequence-specific DNA binding"/>
    <property type="evidence" value="ECO:0007669"/>
    <property type="project" value="InterPro"/>
</dbReference>
<dbReference type="AlphaFoldDB" id="A2BMF8"/>
<dbReference type="InterPro" id="IPR019887">
    <property type="entry name" value="Tscrpt_reg_AsnC/Lrp_C"/>
</dbReference>
<evidence type="ECO:0000256" key="2">
    <source>
        <dbReference type="ARBA" id="ARBA00023125"/>
    </source>
</evidence>
<dbReference type="SUPFAM" id="SSF54909">
    <property type="entry name" value="Dimeric alpha+beta barrel"/>
    <property type="match status" value="1"/>
</dbReference>
<dbReference type="SMART" id="SM00344">
    <property type="entry name" value="HTH_ASNC"/>
    <property type="match status" value="1"/>
</dbReference>
<dbReference type="InterPro" id="IPR000485">
    <property type="entry name" value="AsnC-type_HTH_dom"/>
</dbReference>
<accession>A2BMF8</accession>
<dbReference type="eggNOG" id="arCOG01580">
    <property type="taxonomic scope" value="Archaea"/>
</dbReference>
<sequence length="148" mass="17087">MSPSGSMEKPLRLDEKDYRLLELLRRDARAPYSRLAEELGISESAVRKRIARLRKLGVIKRFTLEYDLPDEVIALVLVRTQPPIQAPEVSRKIMEHSHVDRVYEVTGEYDIVVIARARSTKDINEIIDYIRSIKGVVGTYTMIVLRSY</sequence>
<evidence type="ECO:0000313" key="6">
    <source>
        <dbReference type="EMBL" id="ABM81169.1"/>
    </source>
</evidence>
<dbReference type="EMBL" id="CP000493">
    <property type="protein sequence ID" value="ABM81169.1"/>
    <property type="molecule type" value="Genomic_DNA"/>
</dbReference>
<dbReference type="Pfam" id="PF01037">
    <property type="entry name" value="AsnC_trans_reg"/>
    <property type="match status" value="1"/>
</dbReference>
<dbReference type="SUPFAM" id="SSF46785">
    <property type="entry name" value="Winged helix' DNA-binding domain"/>
    <property type="match status" value="1"/>
</dbReference>
<dbReference type="InterPro" id="IPR011008">
    <property type="entry name" value="Dimeric_a/b-barrel"/>
</dbReference>
<evidence type="ECO:0000256" key="4">
    <source>
        <dbReference type="ARBA" id="ARBA00029440"/>
    </source>
</evidence>
<feature type="domain" description="HTH asnC-type" evidence="5">
    <location>
        <begin position="13"/>
        <end position="74"/>
    </location>
</feature>
<dbReference type="Proteomes" id="UP000002593">
    <property type="component" value="Chromosome"/>
</dbReference>
<dbReference type="CDD" id="cd00090">
    <property type="entry name" value="HTH_ARSR"/>
    <property type="match status" value="1"/>
</dbReference>
<evidence type="ECO:0000313" key="7">
    <source>
        <dbReference type="Proteomes" id="UP000002593"/>
    </source>
</evidence>
<keyword evidence="7" id="KW-1185">Reference proteome</keyword>
<dbReference type="InterPro" id="IPR053483">
    <property type="entry name" value="HTH-Lysine_Regulator"/>
</dbReference>
<dbReference type="InterPro" id="IPR019888">
    <property type="entry name" value="Tscrpt_reg_AsnC-like"/>
</dbReference>
<keyword evidence="3" id="KW-0804">Transcription</keyword>
<protein>
    <submittedName>
        <fullName evidence="6">HTH-type transcriptional regulator lysM</fullName>
    </submittedName>
</protein>
<dbReference type="NCBIfam" id="NF040947">
    <property type="entry name" value="trans_reg_LysM"/>
    <property type="match status" value="1"/>
</dbReference>
<reference evidence="6 7" key="1">
    <citation type="journal article" date="2007" name="Archaea">
        <title>The genome of Hyperthermus butylicus: a sulfur-reducing, peptide fermenting, neutrophilic Crenarchaeote growing up to 108 degrees C.</title>
        <authorList>
            <person name="Brugger K."/>
            <person name="Chen L."/>
            <person name="Stark M."/>
            <person name="Zibat A."/>
            <person name="Redder P."/>
            <person name="Ruepp A."/>
            <person name="Awayez M."/>
            <person name="She Q."/>
            <person name="Garrett R.A."/>
            <person name="Klenk H.P."/>
        </authorList>
    </citation>
    <scope>NUCLEOTIDE SEQUENCE [LARGE SCALE GENOMIC DNA]</scope>
    <source>
        <strain evidence="7">DSM 5456 / JCM 9403 / PLM1-5</strain>
    </source>
</reference>
<dbReference type="PANTHER" id="PTHR30154">
    <property type="entry name" value="LEUCINE-RESPONSIVE REGULATORY PROTEIN"/>
    <property type="match status" value="1"/>
</dbReference>
<evidence type="ECO:0000256" key="1">
    <source>
        <dbReference type="ARBA" id="ARBA00023015"/>
    </source>
</evidence>
<dbReference type="GO" id="GO:0005829">
    <property type="term" value="C:cytosol"/>
    <property type="evidence" value="ECO:0007669"/>
    <property type="project" value="TreeGrafter"/>
</dbReference>
<proteinExistence type="predicted"/>
<dbReference type="Gene3D" id="1.10.10.10">
    <property type="entry name" value="Winged helix-like DNA-binding domain superfamily/Winged helix DNA-binding domain"/>
    <property type="match status" value="1"/>
</dbReference>
<comment type="pathway">
    <text evidence="4">Amino-acid biosynthesis.</text>
</comment>
<dbReference type="EnsemblBacteria" id="ABM81169">
    <property type="protein sequence ID" value="ABM81169"/>
    <property type="gene ID" value="Hbut_1340"/>
</dbReference>